<comment type="caution">
    <text evidence="2">The sequence shown here is derived from an EMBL/GenBank/DDBJ whole genome shotgun (WGS) entry which is preliminary data.</text>
</comment>
<feature type="compositionally biased region" description="Basic and acidic residues" evidence="1">
    <location>
        <begin position="49"/>
        <end position="64"/>
    </location>
</feature>
<dbReference type="AlphaFoldDB" id="A0A251XLL0"/>
<dbReference type="EMBL" id="MDHH01000001">
    <property type="protein sequence ID" value="OUE04290.1"/>
    <property type="molecule type" value="Genomic_DNA"/>
</dbReference>
<feature type="region of interest" description="Disordered" evidence="1">
    <location>
        <begin position="154"/>
        <end position="215"/>
    </location>
</feature>
<proteinExistence type="predicted"/>
<evidence type="ECO:0000256" key="1">
    <source>
        <dbReference type="SAM" id="MobiDB-lite"/>
    </source>
</evidence>
<sequence length="215" mass="21931">MRTKRYGPAITRRVAVAAGSGVPPPRVDMAAADQIPSALAITSTAIPTRSDHDGSGATTRKEPQKTAICRAVAVTCREVGALASAGRAANGPISAHRVGSRPRSSRAQATRDPRAAAAMMTTPIPASVVKVAYAASATATRSVHVEATTAAHRIPAAASADPTTNSGTSSSARGSGSSEPSVATRTAGTRGRRSTTRPRRAPARRTRGAPMCARM</sequence>
<feature type="compositionally biased region" description="Low complexity" evidence="1">
    <location>
        <begin position="154"/>
        <end position="189"/>
    </location>
</feature>
<evidence type="ECO:0000313" key="3">
    <source>
        <dbReference type="Proteomes" id="UP000195062"/>
    </source>
</evidence>
<feature type="region of interest" description="Disordered" evidence="1">
    <location>
        <begin position="44"/>
        <end position="64"/>
    </location>
</feature>
<reference evidence="2 3" key="1">
    <citation type="submission" date="2016-08" db="EMBL/GenBank/DDBJ databases">
        <title>Genome sequence of Clavibacter michiganensis subsp. michiganensis strain CASJ007.</title>
        <authorList>
            <person name="Thapa S.P."/>
            <person name="Coaker G."/>
        </authorList>
    </citation>
    <scope>NUCLEOTIDE SEQUENCE [LARGE SCALE GENOMIC DNA]</scope>
    <source>
        <strain evidence="2">CASJ007</strain>
    </source>
</reference>
<organism evidence="2 3">
    <name type="scientific">Clavibacter michiganensis subsp. michiganensis</name>
    <dbReference type="NCBI Taxonomy" id="33013"/>
    <lineage>
        <taxon>Bacteria</taxon>
        <taxon>Bacillati</taxon>
        <taxon>Actinomycetota</taxon>
        <taxon>Actinomycetes</taxon>
        <taxon>Micrococcales</taxon>
        <taxon>Microbacteriaceae</taxon>
        <taxon>Clavibacter</taxon>
    </lineage>
</organism>
<gene>
    <name evidence="2" type="ORF">CMMCAS07_05040</name>
</gene>
<evidence type="ECO:0000313" key="2">
    <source>
        <dbReference type="EMBL" id="OUE04290.1"/>
    </source>
</evidence>
<accession>A0A251XLL0</accession>
<feature type="compositionally biased region" description="Basic residues" evidence="1">
    <location>
        <begin position="190"/>
        <end position="207"/>
    </location>
</feature>
<keyword evidence="3" id="KW-1185">Reference proteome</keyword>
<protein>
    <submittedName>
        <fullName evidence="2">Uncharacterized protein</fullName>
    </submittedName>
</protein>
<name>A0A251XLL0_CLAMM</name>
<dbReference type="Proteomes" id="UP000195062">
    <property type="component" value="Unassembled WGS sequence"/>
</dbReference>
<feature type="region of interest" description="Disordered" evidence="1">
    <location>
        <begin position="85"/>
        <end position="115"/>
    </location>
</feature>